<protein>
    <submittedName>
        <fullName evidence="1">Uncharacterized protein</fullName>
    </submittedName>
</protein>
<sequence>RDALDNGEAVRLVASTQTTPYIQTVDASSSLLSKSKGCGSWYATLNAGAWERIAYRFVRNTRATYRRSS</sequence>
<dbReference type="AlphaFoldDB" id="H1VQV4"/>
<feature type="non-terminal residue" evidence="1">
    <location>
        <position position="1"/>
    </location>
</feature>
<name>H1VQV4_COLHI</name>
<proteinExistence type="predicted"/>
<dbReference type="HOGENOM" id="CLU_2782723_0_0_1"/>
<evidence type="ECO:0000313" key="2">
    <source>
        <dbReference type="Proteomes" id="UP000007174"/>
    </source>
</evidence>
<organism evidence="1 2">
    <name type="scientific">Colletotrichum higginsianum (strain IMI 349063)</name>
    <name type="common">Crucifer anthracnose fungus</name>
    <dbReference type="NCBI Taxonomy" id="759273"/>
    <lineage>
        <taxon>Eukaryota</taxon>
        <taxon>Fungi</taxon>
        <taxon>Dikarya</taxon>
        <taxon>Ascomycota</taxon>
        <taxon>Pezizomycotina</taxon>
        <taxon>Sordariomycetes</taxon>
        <taxon>Hypocreomycetidae</taxon>
        <taxon>Glomerellales</taxon>
        <taxon>Glomerellaceae</taxon>
        <taxon>Colletotrichum</taxon>
        <taxon>Colletotrichum destructivum species complex</taxon>
    </lineage>
</organism>
<accession>H1VQV4</accession>
<reference evidence="2" key="1">
    <citation type="journal article" date="2012" name="Nat. Genet.">
        <title>Lifestyle transitions in plant pathogenic Colletotrichum fungi deciphered by genome and transcriptome analyses.</title>
        <authorList>
            <person name="O'Connell R.J."/>
            <person name="Thon M.R."/>
            <person name="Hacquard S."/>
            <person name="Amyotte S.G."/>
            <person name="Kleemann J."/>
            <person name="Torres M.F."/>
            <person name="Damm U."/>
            <person name="Buiate E.A."/>
            <person name="Epstein L."/>
            <person name="Alkan N."/>
            <person name="Altmueller J."/>
            <person name="Alvarado-Balderrama L."/>
            <person name="Bauser C.A."/>
            <person name="Becker C."/>
            <person name="Birren B.W."/>
            <person name="Chen Z."/>
            <person name="Choi J."/>
            <person name="Crouch J.A."/>
            <person name="Duvick J.P."/>
            <person name="Farman M.A."/>
            <person name="Gan P."/>
            <person name="Heiman D."/>
            <person name="Henrissat B."/>
            <person name="Howard R.J."/>
            <person name="Kabbage M."/>
            <person name="Koch C."/>
            <person name="Kracher B."/>
            <person name="Kubo Y."/>
            <person name="Law A.D."/>
            <person name="Lebrun M.-H."/>
            <person name="Lee Y.-H."/>
            <person name="Miyara I."/>
            <person name="Moore N."/>
            <person name="Neumann U."/>
            <person name="Nordstroem K."/>
            <person name="Panaccione D.G."/>
            <person name="Panstruga R."/>
            <person name="Place M."/>
            <person name="Proctor R.H."/>
            <person name="Prusky D."/>
            <person name="Rech G."/>
            <person name="Reinhardt R."/>
            <person name="Rollins J.A."/>
            <person name="Rounsley S."/>
            <person name="Schardl C.L."/>
            <person name="Schwartz D.C."/>
            <person name="Shenoy N."/>
            <person name="Shirasu K."/>
            <person name="Sikhakolli U.R."/>
            <person name="Stueber K."/>
            <person name="Sukno S.A."/>
            <person name="Sweigard J.A."/>
            <person name="Takano Y."/>
            <person name="Takahara H."/>
            <person name="Trail F."/>
            <person name="van der Does H.C."/>
            <person name="Voll L.M."/>
            <person name="Will I."/>
            <person name="Young S."/>
            <person name="Zeng Q."/>
            <person name="Zhang J."/>
            <person name="Zhou S."/>
            <person name="Dickman M.B."/>
            <person name="Schulze-Lefert P."/>
            <person name="Ver Loren van Themaat E."/>
            <person name="Ma L.-J."/>
            <person name="Vaillancourt L.J."/>
        </authorList>
    </citation>
    <scope>NUCLEOTIDE SEQUENCE [LARGE SCALE GENOMIC DNA]</scope>
    <source>
        <strain evidence="2">IMI 349063</strain>
    </source>
</reference>
<gene>
    <name evidence="1" type="ORF">CH063_02876</name>
</gene>
<dbReference type="Proteomes" id="UP000007174">
    <property type="component" value="Unassembled WGS sequence"/>
</dbReference>
<evidence type="ECO:0000313" key="1">
    <source>
        <dbReference type="EMBL" id="CCF42610.1"/>
    </source>
</evidence>
<dbReference type="EMBL" id="CACQ02005512">
    <property type="protein sequence ID" value="CCF42610.1"/>
    <property type="molecule type" value="Genomic_DNA"/>
</dbReference>